<dbReference type="Proteomes" id="UP000679126">
    <property type="component" value="Unassembled WGS sequence"/>
</dbReference>
<accession>A0ABS3Y8H1</accession>
<protein>
    <submittedName>
        <fullName evidence="1">Uncharacterized protein</fullName>
    </submittedName>
</protein>
<name>A0ABS3Y8H1_9BACT</name>
<proteinExistence type="predicted"/>
<dbReference type="Pfam" id="PF19654">
    <property type="entry name" value="DUF6157"/>
    <property type="match status" value="1"/>
</dbReference>
<evidence type="ECO:0000313" key="2">
    <source>
        <dbReference type="Proteomes" id="UP000679126"/>
    </source>
</evidence>
<evidence type="ECO:0000313" key="1">
    <source>
        <dbReference type="EMBL" id="MBO9150975.1"/>
    </source>
</evidence>
<dbReference type="EMBL" id="JAGHKP010000001">
    <property type="protein sequence ID" value="MBO9150975.1"/>
    <property type="molecule type" value="Genomic_DNA"/>
</dbReference>
<organism evidence="1 2">
    <name type="scientific">Chitinophaga chungangae</name>
    <dbReference type="NCBI Taxonomy" id="2821488"/>
    <lineage>
        <taxon>Bacteria</taxon>
        <taxon>Pseudomonadati</taxon>
        <taxon>Bacteroidota</taxon>
        <taxon>Chitinophagia</taxon>
        <taxon>Chitinophagales</taxon>
        <taxon>Chitinophagaceae</taxon>
        <taxon>Chitinophaga</taxon>
    </lineage>
</organism>
<sequence>MPLHTTNQFNTFIIVADDCPAVNGEIPPVKGENKTAANIQFDMISKKPYGYTSDDVLFQVFADKNDLTKNEYKTEREKFFSKGQACFRASPLTKRYGWGLHYNEEGKIALFGRETKEYEKLSKDKKLKVVKAMRSSR</sequence>
<reference evidence="2" key="1">
    <citation type="submission" date="2021-03" db="EMBL/GenBank/DDBJ databases">
        <title>Assistant Professor.</title>
        <authorList>
            <person name="Huq M.A."/>
        </authorList>
    </citation>
    <scope>NUCLEOTIDE SEQUENCE [LARGE SCALE GENOMIC DNA]</scope>
    <source>
        <strain evidence="2">MAH-28</strain>
    </source>
</reference>
<dbReference type="RefSeq" id="WP_209142722.1">
    <property type="nucleotide sequence ID" value="NZ_JAGHKP010000001.1"/>
</dbReference>
<keyword evidence="2" id="KW-1185">Reference proteome</keyword>
<gene>
    <name evidence="1" type="ORF">J7I43_02075</name>
</gene>
<comment type="caution">
    <text evidence="1">The sequence shown here is derived from an EMBL/GenBank/DDBJ whole genome shotgun (WGS) entry which is preliminary data.</text>
</comment>
<dbReference type="InterPro" id="IPR046155">
    <property type="entry name" value="DUF6157"/>
</dbReference>